<keyword evidence="9" id="KW-0131">Cell cycle</keyword>
<gene>
    <name evidence="12" type="ORF">OUZ56_021175</name>
</gene>
<evidence type="ECO:0000256" key="5">
    <source>
        <dbReference type="ARBA" id="ARBA00022618"/>
    </source>
</evidence>
<evidence type="ECO:0000256" key="6">
    <source>
        <dbReference type="ARBA" id="ARBA00022776"/>
    </source>
</evidence>
<comment type="pathway">
    <text evidence="2">Protein modification; protein ubiquitination.</text>
</comment>
<comment type="similarity">
    <text evidence="3">Belongs to the APC13 family.</text>
</comment>
<keyword evidence="8" id="KW-0539">Nucleus</keyword>
<evidence type="ECO:0000256" key="8">
    <source>
        <dbReference type="ARBA" id="ARBA00023242"/>
    </source>
</evidence>
<dbReference type="InterPro" id="IPR008401">
    <property type="entry name" value="Apc13"/>
</dbReference>
<keyword evidence="6" id="KW-0498">Mitosis</keyword>
<evidence type="ECO:0000313" key="12">
    <source>
        <dbReference type="EMBL" id="KAK4012075.1"/>
    </source>
</evidence>
<evidence type="ECO:0000256" key="10">
    <source>
        <dbReference type="ARBA" id="ARBA00031338"/>
    </source>
</evidence>
<evidence type="ECO:0000256" key="4">
    <source>
        <dbReference type="ARBA" id="ARBA00013935"/>
    </source>
</evidence>
<keyword evidence="7" id="KW-0833">Ubl conjugation pathway</keyword>
<dbReference type="PANTHER" id="PTHR28672">
    <property type="entry name" value="ANAPHASE-PROMOTING COMPLEX SUBUNIT 13"/>
    <property type="match status" value="1"/>
</dbReference>
<evidence type="ECO:0000256" key="11">
    <source>
        <dbReference type="ARBA" id="ARBA00045696"/>
    </source>
</evidence>
<dbReference type="Pfam" id="PF05839">
    <property type="entry name" value="Apc13p"/>
    <property type="match status" value="1"/>
</dbReference>
<protein>
    <recommendedName>
        <fullName evidence="4">Anaphase-promoting complex subunit 13</fullName>
    </recommendedName>
    <alternativeName>
        <fullName evidence="10">Cyclosome subunit 13</fullName>
    </alternativeName>
</protein>
<reference evidence="12 13" key="1">
    <citation type="journal article" date="2023" name="Nucleic Acids Res.">
        <title>The hologenome of Daphnia magna reveals possible DNA methylation and microbiome-mediated evolution of the host genome.</title>
        <authorList>
            <person name="Chaturvedi A."/>
            <person name="Li X."/>
            <person name="Dhandapani V."/>
            <person name="Marshall H."/>
            <person name="Kissane S."/>
            <person name="Cuenca-Cambronero M."/>
            <person name="Asole G."/>
            <person name="Calvet F."/>
            <person name="Ruiz-Romero M."/>
            <person name="Marangio P."/>
            <person name="Guigo R."/>
            <person name="Rago D."/>
            <person name="Mirbahai L."/>
            <person name="Eastwood N."/>
            <person name="Colbourne J.K."/>
            <person name="Zhou J."/>
            <person name="Mallon E."/>
            <person name="Orsini L."/>
        </authorList>
    </citation>
    <scope>NUCLEOTIDE SEQUENCE [LARGE SCALE GENOMIC DNA]</scope>
    <source>
        <strain evidence="12">LRV0_1</strain>
    </source>
</reference>
<evidence type="ECO:0000256" key="1">
    <source>
        <dbReference type="ARBA" id="ARBA00004123"/>
    </source>
</evidence>
<dbReference type="Proteomes" id="UP001234178">
    <property type="component" value="Unassembled WGS sequence"/>
</dbReference>
<dbReference type="EMBL" id="JAOYFB010000003">
    <property type="protein sequence ID" value="KAK4012075.1"/>
    <property type="molecule type" value="Genomic_DNA"/>
</dbReference>
<accession>A0ABQ9ZGM0</accession>
<keyword evidence="5" id="KW-0132">Cell division</keyword>
<proteinExistence type="inferred from homology"/>
<organism evidence="12 13">
    <name type="scientific">Daphnia magna</name>
    <dbReference type="NCBI Taxonomy" id="35525"/>
    <lineage>
        <taxon>Eukaryota</taxon>
        <taxon>Metazoa</taxon>
        <taxon>Ecdysozoa</taxon>
        <taxon>Arthropoda</taxon>
        <taxon>Crustacea</taxon>
        <taxon>Branchiopoda</taxon>
        <taxon>Diplostraca</taxon>
        <taxon>Cladocera</taxon>
        <taxon>Anomopoda</taxon>
        <taxon>Daphniidae</taxon>
        <taxon>Daphnia</taxon>
    </lineage>
</organism>
<comment type="function">
    <text evidence="11">Component of the anaphase promoting complex/cyclosome (APC/C), a cell cycle-regulated E3 ubiquitin ligase that controls progression through mitosis and the G1 phase of the cell cycle. The APC/C complex acts by mediating ubiquitination and subsequent degradation of target proteins: it mainly mediates the formation of 'Lys-11'-linked polyubiquitin chains and, to a lower extent, the formation of 'Lys-48'- and 'Lys-63'-linked polyubiquitin chains. The APC/C complex catalyzes assembly of branched 'Lys-11'-/'Lys-48'-linked branched ubiquitin chains on target proteins.</text>
</comment>
<comment type="caution">
    <text evidence="12">The sequence shown here is derived from an EMBL/GenBank/DDBJ whole genome shotgun (WGS) entry which is preliminary data.</text>
</comment>
<keyword evidence="13" id="KW-1185">Reference proteome</keyword>
<name>A0ABQ9ZGM0_9CRUS</name>
<comment type="subcellular location">
    <subcellularLocation>
        <location evidence="1">Nucleus</location>
    </subcellularLocation>
</comment>
<evidence type="ECO:0000313" key="13">
    <source>
        <dbReference type="Proteomes" id="UP001234178"/>
    </source>
</evidence>
<evidence type="ECO:0000256" key="9">
    <source>
        <dbReference type="ARBA" id="ARBA00023306"/>
    </source>
</evidence>
<evidence type="ECO:0000256" key="7">
    <source>
        <dbReference type="ARBA" id="ARBA00022786"/>
    </source>
</evidence>
<sequence>MTCVKVTETNQSYAENEILYAERVVFYLKIITQTMDNEFLMEASLVEVVDKEWVKDSLPTDDIAVSAIELPDPDPDDLNTENSLKAVEKKWADLALNRITTQ</sequence>
<evidence type="ECO:0000256" key="2">
    <source>
        <dbReference type="ARBA" id="ARBA00004906"/>
    </source>
</evidence>
<evidence type="ECO:0000256" key="3">
    <source>
        <dbReference type="ARBA" id="ARBA00006940"/>
    </source>
</evidence>
<dbReference type="PANTHER" id="PTHR28672:SF1">
    <property type="entry name" value="ANAPHASE-PROMOTING COMPLEX SUBUNIT 13"/>
    <property type="match status" value="1"/>
</dbReference>